<name>A0A2S0PDH3_9NEIS</name>
<dbReference type="STRING" id="1122240.GCA_000620105_02701"/>
<protein>
    <submittedName>
        <fullName evidence="1">Uncharacterized protein</fullName>
    </submittedName>
</protein>
<dbReference type="EMBL" id="CP028519">
    <property type="protein sequence ID" value="AVY95411.1"/>
    <property type="molecule type" value="Genomic_DNA"/>
</dbReference>
<evidence type="ECO:0000313" key="2">
    <source>
        <dbReference type="Proteomes" id="UP000244173"/>
    </source>
</evidence>
<proteinExistence type="predicted"/>
<dbReference type="KEGG" id="maer:DAI18_16190"/>
<organism evidence="1 2">
    <name type="scientific">Microvirgula aerodenitrificans</name>
    <dbReference type="NCBI Taxonomy" id="57480"/>
    <lineage>
        <taxon>Bacteria</taxon>
        <taxon>Pseudomonadati</taxon>
        <taxon>Pseudomonadota</taxon>
        <taxon>Betaproteobacteria</taxon>
        <taxon>Neisseriales</taxon>
        <taxon>Aquaspirillaceae</taxon>
        <taxon>Microvirgula</taxon>
    </lineage>
</organism>
<dbReference type="Proteomes" id="UP000244173">
    <property type="component" value="Chromosome"/>
</dbReference>
<reference evidence="1 2" key="1">
    <citation type="submission" date="2018-04" db="EMBL/GenBank/DDBJ databases">
        <title>Denitrifier Microvirgula.</title>
        <authorList>
            <person name="Anderson E."/>
            <person name="Jang J."/>
            <person name="Ishii S."/>
        </authorList>
    </citation>
    <scope>NUCLEOTIDE SEQUENCE [LARGE SCALE GENOMIC DNA]</scope>
    <source>
        <strain evidence="1 2">BE2.4</strain>
    </source>
</reference>
<keyword evidence="2" id="KW-1185">Reference proteome</keyword>
<gene>
    <name evidence="1" type="ORF">DAI18_16190</name>
</gene>
<sequence length="257" mass="27706">MKIKAPAAAVAPAAVRPWLNRRRVAGIAVALLVAGGAATWALLPQSASEAVFAAAIDQSLAADRVAQRRTVCLGNFDYGRSPVNTSRFDSATNNWLAELVKAGLYQPPRELNGGLFSQFQYVQTETGRAAVRDGRLCVADGLRVEAVTAFTPPETLNGVLVTEASVRYRLDRPAAWLSEPIRRELFHGESGPGGKVALARIDGKWKVASASERQALSQALFIRELGAAGVDLAREEVQRRGLVAAVIHWFQQLLPAR</sequence>
<evidence type="ECO:0000313" key="1">
    <source>
        <dbReference type="EMBL" id="AVY95411.1"/>
    </source>
</evidence>
<accession>A0A2S0PDH3</accession>
<dbReference type="AlphaFoldDB" id="A0A2S0PDH3"/>